<dbReference type="EMBL" id="BJMH01000009">
    <property type="protein sequence ID" value="GEB32828.1"/>
    <property type="molecule type" value="Genomic_DNA"/>
</dbReference>
<evidence type="ECO:0000313" key="2">
    <source>
        <dbReference type="EMBL" id="GEB32828.1"/>
    </source>
</evidence>
<reference evidence="2 3" key="1">
    <citation type="submission" date="2019-06" db="EMBL/GenBank/DDBJ databases">
        <title>Whole genome shotgun sequence of Brevibacillus parabrevis NBRC 12334.</title>
        <authorList>
            <person name="Hosoyama A."/>
            <person name="Uohara A."/>
            <person name="Ohji S."/>
            <person name="Ichikawa N."/>
        </authorList>
    </citation>
    <scope>NUCLEOTIDE SEQUENCE [LARGE SCALE GENOMIC DNA]</scope>
    <source>
        <strain evidence="2 3">NBRC 12334</strain>
    </source>
</reference>
<dbReference type="Pfam" id="PF12957">
    <property type="entry name" value="DUF3846"/>
    <property type="match status" value="1"/>
</dbReference>
<dbReference type="RefSeq" id="WP_217364880.1">
    <property type="nucleotide sequence ID" value="NZ_JARMGE010000013.1"/>
</dbReference>
<organism evidence="2 3">
    <name type="scientific">Brevibacillus parabrevis</name>
    <dbReference type="NCBI Taxonomy" id="54914"/>
    <lineage>
        <taxon>Bacteria</taxon>
        <taxon>Bacillati</taxon>
        <taxon>Bacillota</taxon>
        <taxon>Bacilli</taxon>
        <taxon>Bacillales</taxon>
        <taxon>Paenibacillaceae</taxon>
        <taxon>Brevibacillus</taxon>
    </lineage>
</organism>
<protein>
    <recommendedName>
        <fullName evidence="1">DUF3846 domain-containing protein</fullName>
    </recommendedName>
</protein>
<gene>
    <name evidence="2" type="ORF">BPA01_24080</name>
</gene>
<dbReference type="InterPro" id="IPR024559">
    <property type="entry name" value="DUF3846"/>
</dbReference>
<proteinExistence type="predicted"/>
<evidence type="ECO:0000313" key="3">
    <source>
        <dbReference type="Proteomes" id="UP000316882"/>
    </source>
</evidence>
<feature type="domain" description="DUF3846" evidence="1">
    <location>
        <begin position="4"/>
        <end position="92"/>
    </location>
</feature>
<evidence type="ECO:0000259" key="1">
    <source>
        <dbReference type="Pfam" id="PF12957"/>
    </source>
</evidence>
<sequence>MIVITVYVKRPHEDATIAEIADTDALSELVDGDFEVVTDDHLEGISLIVNEDGRGVLANNFPITADGYLDWVYGPCVFVKADGRSLSEDDIRVIDQFLAAKK</sequence>
<dbReference type="Proteomes" id="UP000316882">
    <property type="component" value="Unassembled WGS sequence"/>
</dbReference>
<keyword evidence="3" id="KW-1185">Reference proteome</keyword>
<dbReference type="AlphaFoldDB" id="A0A4Y3PNC9"/>
<comment type="caution">
    <text evidence="2">The sequence shown here is derived from an EMBL/GenBank/DDBJ whole genome shotgun (WGS) entry which is preliminary data.</text>
</comment>
<name>A0A4Y3PNC9_BREPA</name>
<accession>A0A4Y3PNC9</accession>